<reference evidence="1 2" key="1">
    <citation type="submission" date="2017-11" db="EMBL/GenBank/DDBJ databases">
        <title>A major lineage of nontailed dsDNA viruses as unrecognized killers of marine bacteria.</title>
        <authorList>
            <person name="Kauffman K.M."/>
            <person name="Hussain F.A."/>
            <person name="Yang J."/>
            <person name="Arevalo P."/>
            <person name="Brown J.M."/>
            <person name="Chang W.K."/>
            <person name="VanInsberghe D."/>
            <person name="Elsherbini J."/>
            <person name="Cutler M.B."/>
            <person name="Kelly L."/>
            <person name="Polz M.F."/>
        </authorList>
    </citation>
    <scope>NUCLEOTIDE SEQUENCE [LARGE SCALE GENOMIC DNA]</scope>
</reference>
<name>A0A2I7QMD7_9CAUD</name>
<gene>
    <name evidence="1" type="ORF">NVP1025O_060</name>
</gene>
<proteinExistence type="predicted"/>
<sequence>MLDSYGNFLWLNKWGAGKRISHMSTTHLFYSLRMAWKARYPNTEWADSSDAPDLHTSDPVYLDEALTALEKELRTRKDLPMHLVEHMGIFNIKKLDALLEEV</sequence>
<evidence type="ECO:0000313" key="2">
    <source>
        <dbReference type="Proteomes" id="UP000269377"/>
    </source>
</evidence>
<evidence type="ECO:0000313" key="1">
    <source>
        <dbReference type="EMBL" id="AUR82543.1"/>
    </source>
</evidence>
<dbReference type="Proteomes" id="UP000269377">
    <property type="component" value="Segment"/>
</dbReference>
<dbReference type="EMBL" id="MG592409">
    <property type="protein sequence ID" value="AUR82543.1"/>
    <property type="molecule type" value="Genomic_DNA"/>
</dbReference>
<accession>A0A2I7QMD7</accession>
<organism evidence="1 2">
    <name type="scientific">Vibrio phage 1.025.O._10N.222.46.B6</name>
    <dbReference type="NCBI Taxonomy" id="1881420"/>
    <lineage>
        <taxon>Viruses</taxon>
        <taxon>Duplodnaviria</taxon>
        <taxon>Heunggongvirae</taxon>
        <taxon>Uroviricota</taxon>
        <taxon>Caudoviricetes</taxon>
        <taxon>Schitoviridae</taxon>
        <taxon>Pontosvirinae</taxon>
        <taxon>Nahantvirus</taxon>
        <taxon>Nahantvirus 49C7</taxon>
    </lineage>
</organism>
<protein>
    <submittedName>
        <fullName evidence="1">Uncharacterized protein</fullName>
    </submittedName>
</protein>